<evidence type="ECO:0000256" key="1">
    <source>
        <dbReference type="SAM" id="Phobius"/>
    </source>
</evidence>
<dbReference type="RefSeq" id="WP_307406780.1">
    <property type="nucleotide sequence ID" value="NZ_JAUSUR010000002.1"/>
</dbReference>
<feature type="signal peptide" evidence="2">
    <location>
        <begin position="1"/>
        <end position="23"/>
    </location>
</feature>
<feature type="chain" id="PRO_5045842281" evidence="2">
    <location>
        <begin position="24"/>
        <end position="395"/>
    </location>
</feature>
<keyword evidence="4" id="KW-1185">Reference proteome</keyword>
<feature type="transmembrane region" description="Helical" evidence="1">
    <location>
        <begin position="370"/>
        <end position="388"/>
    </location>
</feature>
<name>A0ABU0E1D8_9FIRM</name>
<sequence length="395" mass="45023">MKKAITILSISLCLILLFPQAIGAQSKAVDSTASLHDITSDQMYSTKEDISGISSGNEIEIIIDVDLQTTETVSVQVTELSGVENINTITWNNVSLLVNKKEINEWYSVSAETDNIIKIKANAIADEDISVSFSMKYLDNSTYTKQFDFVRSEAVATSANQKLDIKFLTPSGKLLKHEQIEKGQSVDIPTYELFGYEIEGYKADNADELYSGEQIEKSTNYYAVITPKKFNVYYYVNDELYSEQQINYGETTQRVIPPNIENYRFVEWIGIINHVESDVYLYALYEYEGYFYIDNERIDMKADEVESEEKLKQVLIQMNSEKLENTKSQDEKSKMIIRIQGEEEIVVDSEEEVILNQQAEGNKKDNTPSILFIGLGSIIIAGTILIYVRMRKRIN</sequence>
<dbReference type="EMBL" id="JAUSUR010000002">
    <property type="protein sequence ID" value="MDQ0360685.1"/>
    <property type="molecule type" value="Genomic_DNA"/>
</dbReference>
<keyword evidence="1" id="KW-0472">Membrane</keyword>
<keyword evidence="1" id="KW-1133">Transmembrane helix</keyword>
<organism evidence="3 4">
    <name type="scientific">Breznakia pachnodae</name>
    <dbReference type="NCBI Taxonomy" id="265178"/>
    <lineage>
        <taxon>Bacteria</taxon>
        <taxon>Bacillati</taxon>
        <taxon>Bacillota</taxon>
        <taxon>Erysipelotrichia</taxon>
        <taxon>Erysipelotrichales</taxon>
        <taxon>Erysipelotrichaceae</taxon>
        <taxon>Breznakia</taxon>
    </lineage>
</organism>
<evidence type="ECO:0000256" key="2">
    <source>
        <dbReference type="SAM" id="SignalP"/>
    </source>
</evidence>
<protein>
    <submittedName>
        <fullName evidence="3">Uncharacterized protein</fullName>
    </submittedName>
</protein>
<evidence type="ECO:0000313" key="3">
    <source>
        <dbReference type="EMBL" id="MDQ0360685.1"/>
    </source>
</evidence>
<proteinExistence type="predicted"/>
<keyword evidence="2" id="KW-0732">Signal</keyword>
<comment type="caution">
    <text evidence="3">The sequence shown here is derived from an EMBL/GenBank/DDBJ whole genome shotgun (WGS) entry which is preliminary data.</text>
</comment>
<evidence type="ECO:0000313" key="4">
    <source>
        <dbReference type="Proteomes" id="UP001230220"/>
    </source>
</evidence>
<accession>A0ABU0E1D8</accession>
<reference evidence="3 4" key="1">
    <citation type="submission" date="2023-07" db="EMBL/GenBank/DDBJ databases">
        <title>Genomic Encyclopedia of Type Strains, Phase IV (KMG-IV): sequencing the most valuable type-strain genomes for metagenomic binning, comparative biology and taxonomic classification.</title>
        <authorList>
            <person name="Goeker M."/>
        </authorList>
    </citation>
    <scope>NUCLEOTIDE SEQUENCE [LARGE SCALE GENOMIC DNA]</scope>
    <source>
        <strain evidence="3 4">DSM 16784</strain>
    </source>
</reference>
<keyword evidence="1" id="KW-0812">Transmembrane</keyword>
<dbReference type="Proteomes" id="UP001230220">
    <property type="component" value="Unassembled WGS sequence"/>
</dbReference>
<gene>
    <name evidence="3" type="ORF">J2S15_001430</name>
</gene>